<dbReference type="EMBL" id="JAJKFT010000010">
    <property type="protein sequence ID" value="MCC9631744.1"/>
    <property type="molecule type" value="Genomic_DNA"/>
</dbReference>
<protein>
    <submittedName>
        <fullName evidence="3">Uncharacterized protein</fullName>
    </submittedName>
</protein>
<feature type="compositionally biased region" description="Polar residues" evidence="2">
    <location>
        <begin position="435"/>
        <end position="447"/>
    </location>
</feature>
<proteinExistence type="predicted"/>
<feature type="compositionally biased region" description="Gly residues" evidence="2">
    <location>
        <begin position="449"/>
        <end position="468"/>
    </location>
</feature>
<sequence>MSRAHARRNSLEISLFPFLAVLICTVGALIVLLVVLVQQARASADAAPVEVETAPAPVTPGVPLADLEELRRLRAEQHEQLENERLQLSGIEDHIRRLAAEIRGLDEQVKLLEQQRDAKMSDEADIDRKLAEVRQQLADAQQKLEEEREKAAQKKPSYALIPYDGPHGTRRQPIYIECTGDRVILQPEGIELYGADFRPPLGAGNPLDAALRAIREYRLKQNPNSPDPYPLLVVRPKGAESYAAAREAMLSWDAEFGYELVNDELNLEYPPSDPFLAQTLMQTVEIARRRKLAVMRAAPREYGRVEDAGLLTATSRGGFTPSGGGRNDEGSPFGKNSFLEQGAPLGGEFEGQYSGQPGAGSRVTGGPNSDATFDRSQGTGGGSQQFDRASSGGKGTMAASLPGGYMTEAQRNAQGPQLSGADGQNAMSLPAGSTDGKQGNPNGDSTTSGGYGSPQGASAGGQQGGSPSSGGAPAPPQSLANTRGRNWALPGQSARATGITRPIHVVVAADRIVLVPEKGSTKQPQVVLLRSDVRGGIDEFVSQVWSRIDDWGIGGRGIYWKPTLKVDVQPGAERNFAELSALLNGSGLEVERNQ</sequence>
<gene>
    <name evidence="3" type="ORF">LOC68_25390</name>
</gene>
<comment type="caution">
    <text evidence="3">The sequence shown here is derived from an EMBL/GenBank/DDBJ whole genome shotgun (WGS) entry which is preliminary data.</text>
</comment>
<dbReference type="Proteomes" id="UP001139103">
    <property type="component" value="Unassembled WGS sequence"/>
</dbReference>
<keyword evidence="1" id="KW-0175">Coiled coil</keyword>
<feature type="compositionally biased region" description="Polar residues" evidence="2">
    <location>
        <begin position="366"/>
        <end position="377"/>
    </location>
</feature>
<name>A0A9X1MUB3_9BACT</name>
<keyword evidence="4" id="KW-1185">Reference proteome</keyword>
<dbReference type="RefSeq" id="WP_230224249.1">
    <property type="nucleotide sequence ID" value="NZ_JAJKFT010000010.1"/>
</dbReference>
<accession>A0A9X1MUB3</accession>
<evidence type="ECO:0000313" key="4">
    <source>
        <dbReference type="Proteomes" id="UP001139103"/>
    </source>
</evidence>
<organism evidence="3 4">
    <name type="scientific">Blastopirellula sediminis</name>
    <dbReference type="NCBI Taxonomy" id="2894196"/>
    <lineage>
        <taxon>Bacteria</taxon>
        <taxon>Pseudomonadati</taxon>
        <taxon>Planctomycetota</taxon>
        <taxon>Planctomycetia</taxon>
        <taxon>Pirellulales</taxon>
        <taxon>Pirellulaceae</taxon>
        <taxon>Blastopirellula</taxon>
    </lineage>
</organism>
<evidence type="ECO:0000256" key="2">
    <source>
        <dbReference type="SAM" id="MobiDB-lite"/>
    </source>
</evidence>
<feature type="region of interest" description="Disordered" evidence="2">
    <location>
        <begin position="313"/>
        <end position="485"/>
    </location>
</feature>
<dbReference type="AlphaFoldDB" id="A0A9X1MUB3"/>
<evidence type="ECO:0000256" key="1">
    <source>
        <dbReference type="SAM" id="Coils"/>
    </source>
</evidence>
<feature type="coiled-coil region" evidence="1">
    <location>
        <begin position="64"/>
        <end position="154"/>
    </location>
</feature>
<reference evidence="3" key="1">
    <citation type="submission" date="2021-11" db="EMBL/GenBank/DDBJ databases">
        <title>Genome sequence.</title>
        <authorList>
            <person name="Sun Q."/>
        </authorList>
    </citation>
    <scope>NUCLEOTIDE SEQUENCE</scope>
    <source>
        <strain evidence="3">JC732</strain>
    </source>
</reference>
<evidence type="ECO:0000313" key="3">
    <source>
        <dbReference type="EMBL" id="MCC9631744.1"/>
    </source>
</evidence>